<proteinExistence type="predicted"/>
<evidence type="ECO:0000256" key="9">
    <source>
        <dbReference type="SAM" id="MobiDB-lite"/>
    </source>
</evidence>
<keyword evidence="2" id="KW-0723">Serine/threonine-protein kinase</keyword>
<comment type="catalytic activity">
    <reaction evidence="7">
        <text>L-threonyl-[protein] + ATP = O-phospho-L-threonyl-[protein] + ADP + H(+)</text>
        <dbReference type="Rhea" id="RHEA:46608"/>
        <dbReference type="Rhea" id="RHEA-COMP:11060"/>
        <dbReference type="Rhea" id="RHEA-COMP:11605"/>
        <dbReference type="ChEBI" id="CHEBI:15378"/>
        <dbReference type="ChEBI" id="CHEBI:30013"/>
        <dbReference type="ChEBI" id="CHEBI:30616"/>
        <dbReference type="ChEBI" id="CHEBI:61977"/>
        <dbReference type="ChEBI" id="CHEBI:456216"/>
        <dbReference type="EC" id="2.7.11.1"/>
    </reaction>
</comment>
<organism evidence="11 12">
    <name type="scientific">Prototheca wickerhamii</name>
    <dbReference type="NCBI Taxonomy" id="3111"/>
    <lineage>
        <taxon>Eukaryota</taxon>
        <taxon>Viridiplantae</taxon>
        <taxon>Chlorophyta</taxon>
        <taxon>core chlorophytes</taxon>
        <taxon>Trebouxiophyceae</taxon>
        <taxon>Chlorellales</taxon>
        <taxon>Chlorellaceae</taxon>
        <taxon>Prototheca</taxon>
    </lineage>
</organism>
<evidence type="ECO:0000256" key="4">
    <source>
        <dbReference type="ARBA" id="ARBA00022741"/>
    </source>
</evidence>
<evidence type="ECO:0000313" key="12">
    <source>
        <dbReference type="Proteomes" id="UP001255856"/>
    </source>
</evidence>
<evidence type="ECO:0000259" key="10">
    <source>
        <dbReference type="SMART" id="SM01331"/>
    </source>
</evidence>
<dbReference type="GO" id="GO:0005737">
    <property type="term" value="C:cytoplasm"/>
    <property type="evidence" value="ECO:0007669"/>
    <property type="project" value="TreeGrafter"/>
</dbReference>
<name>A0AAD9IP11_PROWI</name>
<keyword evidence="4" id="KW-0547">Nucleotide-binding</keyword>
<dbReference type="PANTHER" id="PTHR24419:SF18">
    <property type="entry name" value="SERINE_THREONINE-PROTEIN KINASE HASPIN"/>
    <property type="match status" value="1"/>
</dbReference>
<feature type="domain" description="Serine/threonine-protein kinase haspin C-terminal" evidence="10">
    <location>
        <begin position="324"/>
        <end position="408"/>
    </location>
</feature>
<comment type="catalytic activity">
    <reaction evidence="8">
        <text>L-seryl-[protein] + ATP = O-phospho-L-seryl-[protein] + ADP + H(+)</text>
        <dbReference type="Rhea" id="RHEA:17989"/>
        <dbReference type="Rhea" id="RHEA-COMP:9863"/>
        <dbReference type="Rhea" id="RHEA-COMP:11604"/>
        <dbReference type="ChEBI" id="CHEBI:15378"/>
        <dbReference type="ChEBI" id="CHEBI:29999"/>
        <dbReference type="ChEBI" id="CHEBI:30616"/>
        <dbReference type="ChEBI" id="CHEBI:83421"/>
        <dbReference type="ChEBI" id="CHEBI:456216"/>
        <dbReference type="EC" id="2.7.11.1"/>
    </reaction>
</comment>
<feature type="region of interest" description="Disordered" evidence="9">
    <location>
        <begin position="1"/>
        <end position="38"/>
    </location>
</feature>
<dbReference type="InterPro" id="IPR024604">
    <property type="entry name" value="GSG2_C"/>
</dbReference>
<dbReference type="SMART" id="SM01331">
    <property type="entry name" value="DUF3635"/>
    <property type="match status" value="1"/>
</dbReference>
<dbReference type="GO" id="GO:0005524">
    <property type="term" value="F:ATP binding"/>
    <property type="evidence" value="ECO:0007669"/>
    <property type="project" value="UniProtKB-KW"/>
</dbReference>
<evidence type="ECO:0000256" key="7">
    <source>
        <dbReference type="ARBA" id="ARBA00047899"/>
    </source>
</evidence>
<dbReference type="GO" id="GO:0005634">
    <property type="term" value="C:nucleus"/>
    <property type="evidence" value="ECO:0007669"/>
    <property type="project" value="TreeGrafter"/>
</dbReference>
<comment type="caution">
    <text evidence="11">The sequence shown here is derived from an EMBL/GenBank/DDBJ whole genome shotgun (WGS) entry which is preliminary data.</text>
</comment>
<dbReference type="EMBL" id="JASFZW010000001">
    <property type="protein sequence ID" value="KAK2080555.1"/>
    <property type="molecule type" value="Genomic_DNA"/>
</dbReference>
<protein>
    <recommendedName>
        <fullName evidence="1">non-specific serine/threonine protein kinase</fullName>
        <ecNumber evidence="1">2.7.11.1</ecNumber>
    </recommendedName>
</protein>
<keyword evidence="5" id="KW-0418">Kinase</keyword>
<dbReference type="GO" id="GO:0000278">
    <property type="term" value="P:mitotic cell cycle"/>
    <property type="evidence" value="ECO:0007669"/>
    <property type="project" value="TreeGrafter"/>
</dbReference>
<dbReference type="Proteomes" id="UP001255856">
    <property type="component" value="Unassembled WGS sequence"/>
</dbReference>
<dbReference type="Gene3D" id="1.10.510.10">
    <property type="entry name" value="Transferase(Phosphotransferase) domain 1"/>
    <property type="match status" value="1"/>
</dbReference>
<dbReference type="PANTHER" id="PTHR24419">
    <property type="entry name" value="INTERLEUKIN-1 RECEPTOR-ASSOCIATED KINASE"/>
    <property type="match status" value="1"/>
</dbReference>
<evidence type="ECO:0000313" key="11">
    <source>
        <dbReference type="EMBL" id="KAK2080555.1"/>
    </source>
</evidence>
<evidence type="ECO:0000256" key="1">
    <source>
        <dbReference type="ARBA" id="ARBA00012513"/>
    </source>
</evidence>
<accession>A0AAD9IP11</accession>
<evidence type="ECO:0000256" key="8">
    <source>
        <dbReference type="ARBA" id="ARBA00048679"/>
    </source>
</evidence>
<keyword evidence="3" id="KW-0808">Transferase</keyword>
<feature type="compositionally biased region" description="Low complexity" evidence="9">
    <location>
        <begin position="65"/>
        <end position="74"/>
    </location>
</feature>
<evidence type="ECO:0000256" key="6">
    <source>
        <dbReference type="ARBA" id="ARBA00022840"/>
    </source>
</evidence>
<dbReference type="InterPro" id="IPR011009">
    <property type="entry name" value="Kinase-like_dom_sf"/>
</dbReference>
<keyword evidence="12" id="KW-1185">Reference proteome</keyword>
<dbReference type="EC" id="2.7.11.1" evidence="1"/>
<gene>
    <name evidence="11" type="ORF">QBZ16_000408</name>
</gene>
<dbReference type="GO" id="GO:0035556">
    <property type="term" value="P:intracellular signal transduction"/>
    <property type="evidence" value="ECO:0007669"/>
    <property type="project" value="TreeGrafter"/>
</dbReference>
<feature type="region of interest" description="Disordered" evidence="9">
    <location>
        <begin position="65"/>
        <end position="100"/>
    </location>
</feature>
<evidence type="ECO:0000256" key="5">
    <source>
        <dbReference type="ARBA" id="ARBA00022777"/>
    </source>
</evidence>
<feature type="compositionally biased region" description="Basic residues" evidence="9">
    <location>
        <begin position="1"/>
        <end position="11"/>
    </location>
</feature>
<reference evidence="11" key="1">
    <citation type="submission" date="2021-01" db="EMBL/GenBank/DDBJ databases">
        <authorList>
            <person name="Eckstrom K.M.E."/>
        </authorList>
    </citation>
    <scope>NUCLEOTIDE SEQUENCE</scope>
    <source>
        <strain evidence="11">UVCC 0001</strain>
    </source>
</reference>
<dbReference type="GO" id="GO:0072354">
    <property type="term" value="F:histone H3T3 kinase activity"/>
    <property type="evidence" value="ECO:0007669"/>
    <property type="project" value="TreeGrafter"/>
</dbReference>
<dbReference type="SUPFAM" id="SSF56112">
    <property type="entry name" value="Protein kinase-like (PK-like)"/>
    <property type="match status" value="1"/>
</dbReference>
<dbReference type="AlphaFoldDB" id="A0AAD9IP11"/>
<dbReference type="Pfam" id="PF12330">
    <property type="entry name" value="Haspin_kinase"/>
    <property type="match status" value="1"/>
</dbReference>
<evidence type="ECO:0000256" key="2">
    <source>
        <dbReference type="ARBA" id="ARBA00022527"/>
    </source>
</evidence>
<sequence>MELKTYSRRKKDAQPDVEEGPRPARWRKAGTEKDNAAVTQKQQLAEIKAYFEEVDAFDLVAETPSPAAKPARLPAAKREPSSLGPAPVEASGMDPTETQEAAQACKIGEGTFGEAFKSKSCVLKIVPMEGDMKVNGEVQKRAEDMLGEVAISQTLASLGDNSADRPGWTSGFVASVGVGVARGRYPPALLQEWHRWDEEFTSENDPVDNFGDDQLYTVFAFGDGGIDLERASLQTPEEVQTLLFQTTLALAVAEEEVEFEHRDLHWGNVLIQRGGPDLLGARLRGVDISVHTAGGLRCTLIDFTLSRLRTMDGSLAFCDLAIDPELFQGPKANIQADTYRRMKRLTKNRWEAYQPATNAAWLHYLADICLTHKLPQLPNADKTALRGFRKRVLGYACAADAIWDEYFQGCWSSDAKHHHAS</sequence>
<dbReference type="Gene3D" id="3.30.200.20">
    <property type="entry name" value="Phosphorylase Kinase, domain 1"/>
    <property type="match status" value="1"/>
</dbReference>
<keyword evidence="6" id="KW-0067">ATP-binding</keyword>
<evidence type="ECO:0000256" key="3">
    <source>
        <dbReference type="ARBA" id="ARBA00022679"/>
    </source>
</evidence>